<evidence type="ECO:0000256" key="1">
    <source>
        <dbReference type="ARBA" id="ARBA00006817"/>
    </source>
</evidence>
<name>A0A0J7ZPR4_STRVR</name>
<sequence length="154" mass="16767">MYSTRVSWHVNAPRAAVYRALLDGDAVEKWRVPDGMTGHVHEFEGREGGAFRVSLTYDVPTGTGKSDAHTDTYHGHFVKLVPDELVVEEVEFETDDPALRSTMTMTTTLTESDGGTDVLVVHEGIPDIVPAADNETGTRMALANLARLVEAAAR</sequence>
<dbReference type="EMBL" id="LFNT01000001">
    <property type="protein sequence ID" value="KMS77387.1"/>
    <property type="molecule type" value="Genomic_DNA"/>
</dbReference>
<dbReference type="OrthoDB" id="9786557at2"/>
<proteinExistence type="inferred from homology"/>
<dbReference type="PATRIC" id="fig|1938.3.peg.3415"/>
<evidence type="ECO:0000259" key="2">
    <source>
        <dbReference type="Pfam" id="PF08327"/>
    </source>
</evidence>
<dbReference type="Proteomes" id="UP000037432">
    <property type="component" value="Unassembled WGS sequence"/>
</dbReference>
<evidence type="ECO:0000313" key="4">
    <source>
        <dbReference type="Proteomes" id="UP000037432"/>
    </source>
</evidence>
<reference evidence="3 4" key="1">
    <citation type="submission" date="2015-06" db="EMBL/GenBank/DDBJ databases">
        <authorList>
            <person name="Ju K.-S."/>
            <person name="Doroghazi J.R."/>
            <person name="Metcalf W.W."/>
        </authorList>
    </citation>
    <scope>NUCLEOTIDE SEQUENCE [LARGE SCALE GENOMIC DNA]</scope>
    <source>
        <strain evidence="3 4">NRRL 3414</strain>
    </source>
</reference>
<comment type="caution">
    <text evidence="3">The sequence shown here is derived from an EMBL/GenBank/DDBJ whole genome shotgun (WGS) entry which is preliminary data.</text>
</comment>
<gene>
    <name evidence="3" type="ORF">ACM01_01865</name>
</gene>
<dbReference type="InterPro" id="IPR023393">
    <property type="entry name" value="START-like_dom_sf"/>
</dbReference>
<organism evidence="3 4">
    <name type="scientific">Streptomyces viridochromogenes</name>
    <dbReference type="NCBI Taxonomy" id="1938"/>
    <lineage>
        <taxon>Bacteria</taxon>
        <taxon>Bacillati</taxon>
        <taxon>Actinomycetota</taxon>
        <taxon>Actinomycetes</taxon>
        <taxon>Kitasatosporales</taxon>
        <taxon>Streptomycetaceae</taxon>
        <taxon>Streptomyces</taxon>
    </lineage>
</organism>
<protein>
    <submittedName>
        <fullName evidence="3">Polyketide cyclase</fullName>
    </submittedName>
</protein>
<accession>A0A0J7ZPR4</accession>
<dbReference type="RefSeq" id="WP_048579179.1">
    <property type="nucleotide sequence ID" value="NZ_LFNT01000001.1"/>
</dbReference>
<evidence type="ECO:0000313" key="3">
    <source>
        <dbReference type="EMBL" id="KMS77387.1"/>
    </source>
</evidence>
<dbReference type="AlphaFoldDB" id="A0A0J7ZPR4"/>
<dbReference type="Pfam" id="PF08327">
    <property type="entry name" value="AHSA1"/>
    <property type="match status" value="1"/>
</dbReference>
<dbReference type="InterPro" id="IPR013538">
    <property type="entry name" value="ASHA1/2-like_C"/>
</dbReference>
<feature type="domain" description="Activator of Hsp90 ATPase homologue 1/2-like C-terminal" evidence="2">
    <location>
        <begin position="11"/>
        <end position="150"/>
    </location>
</feature>
<dbReference type="SUPFAM" id="SSF55961">
    <property type="entry name" value="Bet v1-like"/>
    <property type="match status" value="1"/>
</dbReference>
<dbReference type="Gene3D" id="3.30.530.20">
    <property type="match status" value="1"/>
</dbReference>
<comment type="similarity">
    <text evidence="1">Belongs to the AHA1 family.</text>
</comment>